<keyword evidence="5 6" id="KW-0472">Membrane</keyword>
<evidence type="ECO:0000256" key="1">
    <source>
        <dbReference type="ARBA" id="ARBA00004141"/>
    </source>
</evidence>
<dbReference type="GO" id="GO:0008360">
    <property type="term" value="P:regulation of cell shape"/>
    <property type="evidence" value="ECO:0007669"/>
    <property type="project" value="UniProtKB-KW"/>
</dbReference>
<dbReference type="NCBIfam" id="NF038403">
    <property type="entry name" value="perm_prefix_1"/>
    <property type="match status" value="1"/>
</dbReference>
<dbReference type="GO" id="GO:0005886">
    <property type="term" value="C:plasma membrane"/>
    <property type="evidence" value="ECO:0007669"/>
    <property type="project" value="TreeGrafter"/>
</dbReference>
<evidence type="ECO:0000256" key="6">
    <source>
        <dbReference type="SAM" id="Phobius"/>
    </source>
</evidence>
<feature type="transmembrane region" description="Helical" evidence="6">
    <location>
        <begin position="232"/>
        <end position="249"/>
    </location>
</feature>
<keyword evidence="7" id="KW-0131">Cell cycle</keyword>
<evidence type="ECO:0000256" key="2">
    <source>
        <dbReference type="ARBA" id="ARBA00022692"/>
    </source>
</evidence>
<dbReference type="GO" id="GO:0015648">
    <property type="term" value="F:lipid-linked peptidoglycan transporter activity"/>
    <property type="evidence" value="ECO:0007669"/>
    <property type="project" value="TreeGrafter"/>
</dbReference>
<evidence type="ECO:0000313" key="7">
    <source>
        <dbReference type="EMBL" id="SHH77269.1"/>
    </source>
</evidence>
<dbReference type="InterPro" id="IPR001182">
    <property type="entry name" value="FtsW/RodA"/>
</dbReference>
<dbReference type="GO" id="GO:0051301">
    <property type="term" value="P:cell division"/>
    <property type="evidence" value="ECO:0007669"/>
    <property type="project" value="UniProtKB-KW"/>
</dbReference>
<dbReference type="PANTHER" id="PTHR30474">
    <property type="entry name" value="CELL CYCLE PROTEIN"/>
    <property type="match status" value="1"/>
</dbReference>
<sequence length="415" mass="46534">MDLLANQRIKIYMDTVCSCVKFREAHSEIRSEIATHLIDTVEEHEKEGSTKEEAIDMAIKQMGDPLEVGRQLNKVHKPKPEWSILALALIFSIMGMLIVYIIQSGLFQKSLFMILAGAVAIVFLYFYNYRRLKPLSKYIYLATTILLLLDIRIIGSGVDIAYIAPIFYALAMAGMFADDEWKKRKGIVNLGVFVLPMAVFLLRSSWSSLVSAVMYFVVALVIATMSGINIKYILGVAVLIISIGLYNVFSVDYRAQRIRSFLSPENFAGGAGYIDIQLRKLLTSAGLFGNGFGTNTNLILTLPEMHTNLIFSYIVYTLGWIVGAILILLIIIFFIRLIKTFKSIKNSYGRLIVGSFASIFIVQFSYNILMILGLVPFAGFSLPFISYGTTLNMANMAMIGIISSIYRRKDILLEK</sequence>
<comment type="subcellular location">
    <subcellularLocation>
        <location evidence="1">Membrane</location>
        <topology evidence="1">Multi-pass membrane protein</topology>
    </subcellularLocation>
</comment>
<evidence type="ECO:0000256" key="5">
    <source>
        <dbReference type="ARBA" id="ARBA00023136"/>
    </source>
</evidence>
<dbReference type="RefSeq" id="WP_072743649.1">
    <property type="nucleotide sequence ID" value="NZ_FQXR01000004.1"/>
</dbReference>
<dbReference type="STRING" id="1123281.SAMN02745180_00997"/>
<feature type="transmembrane region" description="Helical" evidence="6">
    <location>
        <begin position="82"/>
        <end position="102"/>
    </location>
</feature>
<feature type="transmembrane region" description="Helical" evidence="6">
    <location>
        <begin position="108"/>
        <end position="126"/>
    </location>
</feature>
<dbReference type="OrthoDB" id="9802195at2"/>
<dbReference type="Pfam" id="PF01098">
    <property type="entry name" value="FTSW_RODA_SPOVE"/>
    <property type="match status" value="1"/>
</dbReference>
<keyword evidence="4 6" id="KW-1133">Transmembrane helix</keyword>
<feature type="transmembrane region" description="Helical" evidence="6">
    <location>
        <begin position="186"/>
        <end position="202"/>
    </location>
</feature>
<dbReference type="GO" id="GO:0032153">
    <property type="term" value="C:cell division site"/>
    <property type="evidence" value="ECO:0007669"/>
    <property type="project" value="TreeGrafter"/>
</dbReference>
<keyword evidence="8" id="KW-1185">Reference proteome</keyword>
<proteinExistence type="predicted"/>
<dbReference type="Proteomes" id="UP000184389">
    <property type="component" value="Unassembled WGS sequence"/>
</dbReference>
<evidence type="ECO:0000256" key="4">
    <source>
        <dbReference type="ARBA" id="ARBA00022989"/>
    </source>
</evidence>
<feature type="transmembrane region" description="Helical" evidence="6">
    <location>
        <begin position="310"/>
        <end position="335"/>
    </location>
</feature>
<keyword evidence="2 6" id="KW-0812">Transmembrane</keyword>
<keyword evidence="3" id="KW-0133">Cell shape</keyword>
<dbReference type="AlphaFoldDB" id="A0A1M5VPT6"/>
<keyword evidence="7" id="KW-0132">Cell division</keyword>
<dbReference type="InterPro" id="IPR047928">
    <property type="entry name" value="Perm_prefix_1"/>
</dbReference>
<evidence type="ECO:0000313" key="8">
    <source>
        <dbReference type="Proteomes" id="UP000184389"/>
    </source>
</evidence>
<dbReference type="PANTHER" id="PTHR30474:SF1">
    <property type="entry name" value="PEPTIDOGLYCAN GLYCOSYLTRANSFERASE MRDB"/>
    <property type="match status" value="1"/>
</dbReference>
<organism evidence="7 8">
    <name type="scientific">Sporanaerobacter acetigenes DSM 13106</name>
    <dbReference type="NCBI Taxonomy" id="1123281"/>
    <lineage>
        <taxon>Bacteria</taxon>
        <taxon>Bacillati</taxon>
        <taxon>Bacillota</taxon>
        <taxon>Tissierellia</taxon>
        <taxon>Tissierellales</taxon>
        <taxon>Sporanaerobacteraceae</taxon>
        <taxon>Sporanaerobacter</taxon>
    </lineage>
</organism>
<accession>A0A1M5VPT6</accession>
<evidence type="ECO:0000256" key="3">
    <source>
        <dbReference type="ARBA" id="ARBA00022960"/>
    </source>
</evidence>
<feature type="transmembrane region" description="Helical" evidence="6">
    <location>
        <begin position="356"/>
        <end position="378"/>
    </location>
</feature>
<name>A0A1M5VPT6_9FIRM</name>
<reference evidence="7 8" key="1">
    <citation type="submission" date="2016-11" db="EMBL/GenBank/DDBJ databases">
        <authorList>
            <person name="Jaros S."/>
            <person name="Januszkiewicz K."/>
            <person name="Wedrychowicz H."/>
        </authorList>
    </citation>
    <scope>NUCLEOTIDE SEQUENCE [LARGE SCALE GENOMIC DNA]</scope>
    <source>
        <strain evidence="7 8">DSM 13106</strain>
    </source>
</reference>
<feature type="transmembrane region" description="Helical" evidence="6">
    <location>
        <begin position="208"/>
        <end position="225"/>
    </location>
</feature>
<gene>
    <name evidence="7" type="ORF">SAMN02745180_00997</name>
</gene>
<dbReference type="EMBL" id="FQXR01000004">
    <property type="protein sequence ID" value="SHH77269.1"/>
    <property type="molecule type" value="Genomic_DNA"/>
</dbReference>
<feature type="transmembrane region" description="Helical" evidence="6">
    <location>
        <begin position="384"/>
        <end position="406"/>
    </location>
</feature>
<protein>
    <submittedName>
        <fullName evidence="7">Cell division protein FtsW, lipid II flippase</fullName>
    </submittedName>
</protein>